<organism evidence="1 2">
    <name type="scientific">Microctonus hyperodae</name>
    <name type="common">Parasitoid wasp</name>
    <dbReference type="NCBI Taxonomy" id="165561"/>
    <lineage>
        <taxon>Eukaryota</taxon>
        <taxon>Metazoa</taxon>
        <taxon>Ecdysozoa</taxon>
        <taxon>Arthropoda</taxon>
        <taxon>Hexapoda</taxon>
        <taxon>Insecta</taxon>
        <taxon>Pterygota</taxon>
        <taxon>Neoptera</taxon>
        <taxon>Endopterygota</taxon>
        <taxon>Hymenoptera</taxon>
        <taxon>Apocrita</taxon>
        <taxon>Ichneumonoidea</taxon>
        <taxon>Braconidae</taxon>
        <taxon>Euphorinae</taxon>
        <taxon>Microctonus</taxon>
    </lineage>
</organism>
<name>A0AA39L266_MICHY</name>
<accession>A0AA39L266</accession>
<comment type="caution">
    <text evidence="1">The sequence shown here is derived from an EMBL/GenBank/DDBJ whole genome shotgun (WGS) entry which is preliminary data.</text>
</comment>
<dbReference type="Pfam" id="PF03392">
    <property type="entry name" value="OS-D"/>
    <property type="match status" value="1"/>
</dbReference>
<dbReference type="InterPro" id="IPR036682">
    <property type="entry name" value="OS_D_A10/PebIII_sf"/>
</dbReference>
<dbReference type="AlphaFoldDB" id="A0AA39L266"/>
<dbReference type="EMBL" id="JAQQBR010000001">
    <property type="protein sequence ID" value="KAK0182528.1"/>
    <property type="molecule type" value="Genomic_DNA"/>
</dbReference>
<dbReference type="Gene3D" id="1.10.2080.10">
    <property type="entry name" value="Insect odorant-binding protein A10/Ejaculatory bulb-specific protein 3"/>
    <property type="match status" value="1"/>
</dbReference>
<reference evidence="1" key="2">
    <citation type="submission" date="2023-03" db="EMBL/GenBank/DDBJ databases">
        <authorList>
            <person name="Inwood S.N."/>
            <person name="Skelly J.G."/>
            <person name="Guhlin J."/>
            <person name="Harrop T.W.R."/>
            <person name="Goldson S.G."/>
            <person name="Dearden P.K."/>
        </authorList>
    </citation>
    <scope>NUCLEOTIDE SEQUENCE</scope>
    <source>
        <strain evidence="1">Lincoln</strain>
        <tissue evidence="1">Whole body</tissue>
    </source>
</reference>
<protein>
    <recommendedName>
        <fullName evidence="3">Chemosensory protein</fullName>
    </recommendedName>
</protein>
<dbReference type="PANTHER" id="PTHR11257">
    <property type="entry name" value="CHEMOSENSORY PROTEIN-RELATED"/>
    <property type="match status" value="1"/>
</dbReference>
<evidence type="ECO:0008006" key="3">
    <source>
        <dbReference type="Google" id="ProtNLM"/>
    </source>
</evidence>
<gene>
    <name evidence="1" type="ORF">PV327_000660</name>
</gene>
<reference evidence="1" key="1">
    <citation type="journal article" date="2023" name="bioRxiv">
        <title>Scaffold-level genome assemblies of two parasitoid biocontrol wasps reveal the parthenogenesis mechanism and an associated novel virus.</title>
        <authorList>
            <person name="Inwood S."/>
            <person name="Skelly J."/>
            <person name="Guhlin J."/>
            <person name="Harrop T."/>
            <person name="Goldson S."/>
            <person name="Dearden P."/>
        </authorList>
    </citation>
    <scope>NUCLEOTIDE SEQUENCE</scope>
    <source>
        <strain evidence="1">Lincoln</strain>
        <tissue evidence="1">Whole body</tissue>
    </source>
</reference>
<evidence type="ECO:0000313" key="2">
    <source>
        <dbReference type="Proteomes" id="UP001168972"/>
    </source>
</evidence>
<sequence length="101" mass="11752">MYTTKYDKIDVDAIINSERLLNNYVGCLMDEKPCTPDGAELKKNLPNALETNCESCSESQKSMADKIYHHLIDNKLDDWLKLEEKYDPLGSYRKKYLDNKN</sequence>
<keyword evidence="2" id="KW-1185">Reference proteome</keyword>
<evidence type="ECO:0000313" key="1">
    <source>
        <dbReference type="EMBL" id="KAK0182528.1"/>
    </source>
</evidence>
<proteinExistence type="predicted"/>
<dbReference type="SUPFAM" id="SSF100910">
    <property type="entry name" value="Chemosensory protein Csp2"/>
    <property type="match status" value="1"/>
</dbReference>
<dbReference type="PANTHER" id="PTHR11257:SF12">
    <property type="entry name" value="EJACULATORY BULB-SPECIFIC PROTEIN 3-RELATED"/>
    <property type="match status" value="1"/>
</dbReference>
<dbReference type="InterPro" id="IPR005055">
    <property type="entry name" value="A10/PebIII"/>
</dbReference>
<dbReference type="Proteomes" id="UP001168972">
    <property type="component" value="Unassembled WGS sequence"/>
</dbReference>